<protein>
    <submittedName>
        <fullName evidence="1">Uncharacterized protein</fullName>
    </submittedName>
</protein>
<proteinExistence type="predicted"/>
<organism evidence="1 2">
    <name type="scientific">Parageobacillus thermoglucosidasius</name>
    <name type="common">Geobacillus thermoglucosidasius</name>
    <dbReference type="NCBI Taxonomy" id="1426"/>
    <lineage>
        <taxon>Bacteria</taxon>
        <taxon>Bacillati</taxon>
        <taxon>Bacillota</taxon>
        <taxon>Bacilli</taxon>
        <taxon>Bacillales</taxon>
        <taxon>Anoxybacillaceae</taxon>
        <taxon>Parageobacillus</taxon>
    </lineage>
</organism>
<dbReference type="RefSeq" id="WP_064552181.1">
    <property type="nucleotide sequence ID" value="NZ_LXMA01000034.1"/>
</dbReference>
<reference evidence="2" key="1">
    <citation type="submission" date="2016-05" db="EMBL/GenBank/DDBJ databases">
        <authorList>
            <person name="Wang W."/>
            <person name="Zhu L."/>
        </authorList>
    </citation>
    <scope>NUCLEOTIDE SEQUENCE [LARGE SCALE GENOMIC DNA]</scope>
    <source>
        <strain evidence="2">W-2</strain>
    </source>
</reference>
<evidence type="ECO:0000313" key="2">
    <source>
        <dbReference type="Proteomes" id="UP000078290"/>
    </source>
</evidence>
<dbReference type="EMBL" id="LXMA01000034">
    <property type="protein sequence ID" value="OAT72396.1"/>
    <property type="molecule type" value="Genomic_DNA"/>
</dbReference>
<evidence type="ECO:0000313" key="1">
    <source>
        <dbReference type="EMBL" id="OAT72396.1"/>
    </source>
</evidence>
<comment type="caution">
    <text evidence="1">The sequence shown here is derived from an EMBL/GenBank/DDBJ whole genome shotgun (WGS) entry which is preliminary data.</text>
</comment>
<dbReference type="Proteomes" id="UP000078290">
    <property type="component" value="Unassembled WGS sequence"/>
</dbReference>
<name>A0A1B7KQP6_PARTM</name>
<sequence length="120" mass="14230">MTNLIYETQDSFYQYIERVAVGTQTIADYLREDKVGEAMQLIAQFSEGVAWLTKVIVLMREHKYHINIDPSQINGFLLEINDGLERQDYVIVADMFEYEIKPFFEEAAKERFYQMKEDKN</sequence>
<dbReference type="AlphaFoldDB" id="A0A1B7KQP6"/>
<dbReference type="OrthoDB" id="1683192at2"/>
<gene>
    <name evidence="1" type="ORF">A7K69_09715</name>
</gene>
<accession>A0A1B7KQP6</accession>